<dbReference type="Proteomes" id="UP000239649">
    <property type="component" value="Unassembled WGS sequence"/>
</dbReference>
<reference evidence="1 2" key="1">
    <citation type="journal article" date="2018" name="Plant J.">
        <title>Genome sequences of Chlorella sorokiniana UTEX 1602 and Micractinium conductrix SAG 241.80: implications to maltose excretion by a green alga.</title>
        <authorList>
            <person name="Arriola M.B."/>
            <person name="Velmurugan N."/>
            <person name="Zhang Y."/>
            <person name="Plunkett M.H."/>
            <person name="Hondzo H."/>
            <person name="Barney B.M."/>
        </authorList>
    </citation>
    <scope>NUCLEOTIDE SEQUENCE [LARGE SCALE GENOMIC DNA]</scope>
    <source>
        <strain evidence="1 2">SAG 241.80</strain>
    </source>
</reference>
<sequence>MGQCMSAVNTIQTLTTAQDGNQDIVLTRNDYELVIRSSKDLEYILEAYLGAQGKGLHEKCSSVQQYLTPALVKKIRYLATIRNKLVHERQFHHIPDRPRFVENYQIAERELQQVVARHGRRPASGQSDDVCRMM</sequence>
<proteinExistence type="predicted"/>
<dbReference type="OrthoDB" id="10261355at2759"/>
<comment type="caution">
    <text evidence="1">The sequence shown here is derived from an EMBL/GenBank/DDBJ whole genome shotgun (WGS) entry which is preliminary data.</text>
</comment>
<gene>
    <name evidence="1" type="ORF">C2E20_3848</name>
</gene>
<accession>A0A2P6VEW3</accession>
<protein>
    <submittedName>
        <fullName evidence="1">Uncharacterized protein</fullName>
    </submittedName>
</protein>
<dbReference type="EMBL" id="LHPF02000009">
    <property type="protein sequence ID" value="PSC72633.1"/>
    <property type="molecule type" value="Genomic_DNA"/>
</dbReference>
<dbReference type="STRING" id="554055.A0A2P6VEW3"/>
<organism evidence="1 2">
    <name type="scientific">Micractinium conductrix</name>
    <dbReference type="NCBI Taxonomy" id="554055"/>
    <lineage>
        <taxon>Eukaryota</taxon>
        <taxon>Viridiplantae</taxon>
        <taxon>Chlorophyta</taxon>
        <taxon>core chlorophytes</taxon>
        <taxon>Trebouxiophyceae</taxon>
        <taxon>Chlorellales</taxon>
        <taxon>Chlorellaceae</taxon>
        <taxon>Chlorella clade</taxon>
        <taxon>Micractinium</taxon>
    </lineage>
</organism>
<evidence type="ECO:0000313" key="2">
    <source>
        <dbReference type="Proteomes" id="UP000239649"/>
    </source>
</evidence>
<dbReference type="AlphaFoldDB" id="A0A2P6VEW3"/>
<name>A0A2P6VEW3_9CHLO</name>
<keyword evidence="2" id="KW-1185">Reference proteome</keyword>
<evidence type="ECO:0000313" key="1">
    <source>
        <dbReference type="EMBL" id="PSC72633.1"/>
    </source>
</evidence>